<dbReference type="KEGG" id="elj:ELUMI_v1c08690"/>
<evidence type="ECO:0000259" key="1">
    <source>
        <dbReference type="Pfam" id="PF00144"/>
    </source>
</evidence>
<dbReference type="OrthoDB" id="9770183at2"/>
<dbReference type="RefSeq" id="WP_025734804.1">
    <property type="nucleotide sequence ID" value="NZ_CP024963.1"/>
</dbReference>
<dbReference type="PANTHER" id="PTHR43283">
    <property type="entry name" value="BETA-LACTAMASE-RELATED"/>
    <property type="match status" value="1"/>
</dbReference>
<reference evidence="2 3" key="1">
    <citation type="submission" date="2017-11" db="EMBL/GenBank/DDBJ databases">
        <title>Genome sequence of Entomoplasma luminosum PIMN-1 (ATCC 49195).</title>
        <authorList>
            <person name="Lo W.-S."/>
            <person name="Gasparich G.E."/>
            <person name="Kuo C.-H."/>
        </authorList>
    </citation>
    <scope>NUCLEOTIDE SEQUENCE [LARGE SCALE GENOMIC DNA]</scope>
    <source>
        <strain evidence="2 3">PIMN-1</strain>
    </source>
</reference>
<dbReference type="Pfam" id="PF00144">
    <property type="entry name" value="Beta-lactamase"/>
    <property type="match status" value="1"/>
</dbReference>
<evidence type="ECO:0000313" key="2">
    <source>
        <dbReference type="EMBL" id="ATZ17590.1"/>
    </source>
</evidence>
<dbReference type="InterPro" id="IPR012338">
    <property type="entry name" value="Beta-lactam/transpept-like"/>
</dbReference>
<evidence type="ECO:0000313" key="3">
    <source>
        <dbReference type="Proteomes" id="UP000232063"/>
    </source>
</evidence>
<feature type="domain" description="Beta-lactamase-related" evidence="1">
    <location>
        <begin position="10"/>
        <end position="369"/>
    </location>
</feature>
<protein>
    <recommendedName>
        <fullName evidence="1">Beta-lactamase-related domain-containing protein</fullName>
    </recommendedName>
</protein>
<dbReference type="InterPro" id="IPR001466">
    <property type="entry name" value="Beta-lactam-related"/>
</dbReference>
<name>A0A2K8NUS1_9MOLU</name>
<dbReference type="Proteomes" id="UP000232063">
    <property type="component" value="Chromosome"/>
</dbReference>
<gene>
    <name evidence="2" type="ORF">ELUMI_v1c08690</name>
</gene>
<sequence>MSRFTKSEKCLEEFFDQKLFTGAVLNVYQNKKPIHHQAYGFNDPETHEVMRNDLIFMAYSLTKVSTGVAAMIGLEQGLYQLDDPVAKYIPEFANLTILQDTWSENNPPAKNVLTIRHLLTMTGGMSLVWNRNSAEKQTTKLVSQMNQNSWTLQEFIKHLAKVPVLFEPGTQWFYGMCLDVMGAVIEVAAGKTFAEFLETEIFNKLDMPDTRFYITDKSREANVFVNRANTMRKVENFSLLMPKERYEQPNCALGGSGLFTTGDDYIKLANVLIDGVGLNGVRILTPESVEALQTDQLKALKPDQLLTFNGDYSYSFGMRVRIKNETYPITNIGEMGWDGFLGSTVLVDPEKKVAMVLMLSTAYSKNEAVQTKFYDAFYRDLANME</sequence>
<organism evidence="2 3">
    <name type="scientific">Williamsoniiplasma luminosum</name>
    <dbReference type="NCBI Taxonomy" id="214888"/>
    <lineage>
        <taxon>Bacteria</taxon>
        <taxon>Bacillati</taxon>
        <taxon>Mycoplasmatota</taxon>
        <taxon>Mollicutes</taxon>
        <taxon>Entomoplasmatales</taxon>
        <taxon>Williamsoniiplasma</taxon>
    </lineage>
</organism>
<dbReference type="AlphaFoldDB" id="A0A2K8NUS1"/>
<dbReference type="EMBL" id="CP024963">
    <property type="protein sequence ID" value="ATZ17590.1"/>
    <property type="molecule type" value="Genomic_DNA"/>
</dbReference>
<accession>A0A2K8NUS1</accession>
<dbReference type="SUPFAM" id="SSF56601">
    <property type="entry name" value="beta-lactamase/transpeptidase-like"/>
    <property type="match status" value="1"/>
</dbReference>
<proteinExistence type="predicted"/>
<dbReference type="PANTHER" id="PTHR43283:SF3">
    <property type="entry name" value="BETA-LACTAMASE FAMILY PROTEIN (AFU_ORTHOLOGUE AFUA_5G07500)"/>
    <property type="match status" value="1"/>
</dbReference>
<dbReference type="Gene3D" id="3.40.710.10">
    <property type="entry name" value="DD-peptidase/beta-lactamase superfamily"/>
    <property type="match status" value="1"/>
</dbReference>
<keyword evidence="3" id="KW-1185">Reference proteome</keyword>
<dbReference type="InterPro" id="IPR050789">
    <property type="entry name" value="Diverse_Enzym_Activities"/>
</dbReference>